<dbReference type="AlphaFoldDB" id="A0A0K0DCE2"/>
<proteinExistence type="predicted"/>
<evidence type="ECO:0000256" key="1">
    <source>
        <dbReference type="SAM" id="Phobius"/>
    </source>
</evidence>
<protein>
    <submittedName>
        <fullName evidence="3">Ion_trans domain-containing protein</fullName>
    </submittedName>
</protein>
<reference evidence="2" key="1">
    <citation type="submission" date="2012-09" db="EMBL/GenBank/DDBJ databases">
        <authorList>
            <person name="Martin A.A."/>
        </authorList>
    </citation>
    <scope>NUCLEOTIDE SEQUENCE</scope>
</reference>
<evidence type="ECO:0000313" key="2">
    <source>
        <dbReference type="Proteomes" id="UP000035642"/>
    </source>
</evidence>
<dbReference type="Proteomes" id="UP000035642">
    <property type="component" value="Unassembled WGS sequence"/>
</dbReference>
<keyword evidence="1" id="KW-0812">Transmembrane</keyword>
<evidence type="ECO:0000313" key="3">
    <source>
        <dbReference type="WBParaSite" id="ACAC_0000822501-mRNA-1"/>
    </source>
</evidence>
<keyword evidence="1" id="KW-0472">Membrane</keyword>
<organism evidence="2 3">
    <name type="scientific">Angiostrongylus cantonensis</name>
    <name type="common">Rat lungworm</name>
    <dbReference type="NCBI Taxonomy" id="6313"/>
    <lineage>
        <taxon>Eukaryota</taxon>
        <taxon>Metazoa</taxon>
        <taxon>Ecdysozoa</taxon>
        <taxon>Nematoda</taxon>
        <taxon>Chromadorea</taxon>
        <taxon>Rhabditida</taxon>
        <taxon>Rhabditina</taxon>
        <taxon>Rhabditomorpha</taxon>
        <taxon>Strongyloidea</taxon>
        <taxon>Metastrongylidae</taxon>
        <taxon>Angiostrongylus</taxon>
    </lineage>
</organism>
<keyword evidence="2" id="KW-1185">Reference proteome</keyword>
<reference evidence="3" key="2">
    <citation type="submission" date="2017-02" db="UniProtKB">
        <authorList>
            <consortium name="WormBaseParasite"/>
        </authorList>
    </citation>
    <scope>IDENTIFICATION</scope>
</reference>
<name>A0A0K0DCE2_ANGCA</name>
<sequence>MQQQTRLTNKPTALIVNESQYRTMFCKKHLSTMVKLGEDYNRIHHYPLCPRHHLHYKNLIYSVRMPCRATFAAARSTFFKLSNIDIVIIYTMSSKISQIFYKLFQVGKLFGLVNYEWVLIFIGCVSFLALSLTSFTGKSNIVLYAEVCVKVRYFYRKKFTKCSLFIRDYHVTIDSKEKAVRENT</sequence>
<feature type="transmembrane region" description="Helical" evidence="1">
    <location>
        <begin position="112"/>
        <end position="132"/>
    </location>
</feature>
<dbReference type="WBParaSite" id="ACAC_0000822501-mRNA-1">
    <property type="protein sequence ID" value="ACAC_0000822501-mRNA-1"/>
    <property type="gene ID" value="ACAC_0000822501"/>
</dbReference>
<accession>A0A0K0DCE2</accession>
<keyword evidence="1" id="KW-1133">Transmembrane helix</keyword>